<gene>
    <name evidence="1" type="ORF">AXG93_3545s1140</name>
</gene>
<dbReference type="Proteomes" id="UP000077202">
    <property type="component" value="Unassembled WGS sequence"/>
</dbReference>
<organism evidence="1 2">
    <name type="scientific">Marchantia polymorpha subsp. ruderalis</name>
    <dbReference type="NCBI Taxonomy" id="1480154"/>
    <lineage>
        <taxon>Eukaryota</taxon>
        <taxon>Viridiplantae</taxon>
        <taxon>Streptophyta</taxon>
        <taxon>Embryophyta</taxon>
        <taxon>Marchantiophyta</taxon>
        <taxon>Marchantiopsida</taxon>
        <taxon>Marchantiidae</taxon>
        <taxon>Marchantiales</taxon>
        <taxon>Marchantiaceae</taxon>
        <taxon>Marchantia</taxon>
    </lineage>
</organism>
<accession>A0A176VVW7</accession>
<reference evidence="1" key="1">
    <citation type="submission" date="2016-03" db="EMBL/GenBank/DDBJ databases">
        <title>Mechanisms controlling the formation of the plant cell surface in tip-growing cells are functionally conserved among land plants.</title>
        <authorList>
            <person name="Honkanen S."/>
            <person name="Jones V.A."/>
            <person name="Morieri G."/>
            <person name="Champion C."/>
            <person name="Hetherington A.J."/>
            <person name="Kelly S."/>
            <person name="Saint-Marcoux D."/>
            <person name="Proust H."/>
            <person name="Prescott H."/>
            <person name="Dolan L."/>
        </authorList>
    </citation>
    <scope>NUCLEOTIDE SEQUENCE [LARGE SCALE GENOMIC DNA]</scope>
    <source>
        <tissue evidence="1">Whole gametophyte</tissue>
    </source>
</reference>
<evidence type="ECO:0000313" key="2">
    <source>
        <dbReference type="Proteomes" id="UP000077202"/>
    </source>
</evidence>
<protein>
    <submittedName>
        <fullName evidence="1">Uncharacterized protein</fullName>
    </submittedName>
</protein>
<evidence type="ECO:0000313" key="1">
    <source>
        <dbReference type="EMBL" id="OAE24949.1"/>
    </source>
</evidence>
<proteinExistence type="predicted"/>
<sequence>MTGTFAVAFTTGEKASHTLFRNPRFLLHSRAFVRSSRRSRKLLRPSSCQTTAAVEGPGQSNCSGFGRLNVEPVEYALLAADMRNVGPETFRTFTHL</sequence>
<keyword evidence="2" id="KW-1185">Reference proteome</keyword>
<dbReference type="AlphaFoldDB" id="A0A176VVW7"/>
<name>A0A176VVW7_MARPO</name>
<dbReference type="EMBL" id="LVLJ01002446">
    <property type="protein sequence ID" value="OAE24949.1"/>
    <property type="molecule type" value="Genomic_DNA"/>
</dbReference>
<comment type="caution">
    <text evidence="1">The sequence shown here is derived from an EMBL/GenBank/DDBJ whole genome shotgun (WGS) entry which is preliminary data.</text>
</comment>